<comment type="catalytic activity">
    <reaction evidence="6">
        <text>L-rhamnulose 1-phosphate = (S)-lactaldehyde + dihydroxyacetone phosphate</text>
        <dbReference type="Rhea" id="RHEA:19689"/>
        <dbReference type="ChEBI" id="CHEBI:18041"/>
        <dbReference type="ChEBI" id="CHEBI:57642"/>
        <dbReference type="ChEBI" id="CHEBI:58313"/>
        <dbReference type="EC" id="4.1.2.19"/>
    </reaction>
</comment>
<dbReference type="InterPro" id="IPR013447">
    <property type="entry name" value="Rhamnulose-1-P_Aldolase"/>
</dbReference>
<evidence type="ECO:0000256" key="5">
    <source>
        <dbReference type="ARBA" id="ARBA00023308"/>
    </source>
</evidence>
<keyword evidence="3 6" id="KW-0862">Zinc</keyword>
<dbReference type="InterPro" id="IPR036409">
    <property type="entry name" value="Aldolase_II/adducin_N_sf"/>
</dbReference>
<organism evidence="9 10">
    <name type="scientific">Gilliamella apicola</name>
    <dbReference type="NCBI Taxonomy" id="1196095"/>
    <lineage>
        <taxon>Bacteria</taxon>
        <taxon>Pseudomonadati</taxon>
        <taxon>Pseudomonadota</taxon>
        <taxon>Gammaproteobacteria</taxon>
        <taxon>Orbales</taxon>
        <taxon>Orbaceae</taxon>
        <taxon>Gilliamella</taxon>
    </lineage>
</organism>
<evidence type="ECO:0000259" key="8">
    <source>
        <dbReference type="SMART" id="SM01007"/>
    </source>
</evidence>
<gene>
    <name evidence="6 9" type="primary">rhaD</name>
    <name evidence="9" type="ORF">FPQ15_05005</name>
</gene>
<protein>
    <recommendedName>
        <fullName evidence="6 7">Rhamnulose-1-phosphate aldolase</fullName>
        <ecNumber evidence="6 7">4.1.2.19</ecNumber>
    </recommendedName>
</protein>
<evidence type="ECO:0000256" key="6">
    <source>
        <dbReference type="HAMAP-Rule" id="MF_00770"/>
    </source>
</evidence>
<evidence type="ECO:0000256" key="3">
    <source>
        <dbReference type="ARBA" id="ARBA00022833"/>
    </source>
</evidence>
<feature type="active site" evidence="6">
    <location>
        <position position="117"/>
    </location>
</feature>
<dbReference type="EMBL" id="VMHM01000005">
    <property type="protein sequence ID" value="TSK03742.1"/>
    <property type="molecule type" value="Genomic_DNA"/>
</dbReference>
<dbReference type="GO" id="GO:0019301">
    <property type="term" value="P:rhamnose catabolic process"/>
    <property type="evidence" value="ECO:0007669"/>
    <property type="project" value="UniProtKB-UniRule"/>
</dbReference>
<evidence type="ECO:0000256" key="7">
    <source>
        <dbReference type="NCBIfam" id="TIGR02624"/>
    </source>
</evidence>
<dbReference type="GO" id="GO:0008994">
    <property type="term" value="F:rhamnulose-1-phosphate aldolase activity"/>
    <property type="evidence" value="ECO:0007669"/>
    <property type="project" value="UniProtKB-UniRule"/>
</dbReference>
<dbReference type="GO" id="GO:0019323">
    <property type="term" value="P:pentose catabolic process"/>
    <property type="evidence" value="ECO:0007669"/>
    <property type="project" value="TreeGrafter"/>
</dbReference>
<dbReference type="GO" id="GO:0046872">
    <property type="term" value="F:metal ion binding"/>
    <property type="evidence" value="ECO:0007669"/>
    <property type="project" value="UniProtKB-KW"/>
</dbReference>
<keyword evidence="4 6" id="KW-0456">Lyase</keyword>
<dbReference type="EC" id="4.1.2.19" evidence="6 7"/>
<accession>A0A556SRI4</accession>
<dbReference type="PANTHER" id="PTHR22789">
    <property type="entry name" value="FUCULOSE PHOSPHATE ALDOLASE"/>
    <property type="match status" value="1"/>
</dbReference>
<dbReference type="NCBIfam" id="TIGR02624">
    <property type="entry name" value="rhamnu_1P_ald"/>
    <property type="match status" value="1"/>
</dbReference>
<dbReference type="UniPathway" id="UPA00541">
    <property type="reaction ID" value="UER00603"/>
</dbReference>
<evidence type="ECO:0000256" key="2">
    <source>
        <dbReference type="ARBA" id="ARBA00022723"/>
    </source>
</evidence>
<proteinExistence type="inferred from homology"/>
<keyword evidence="5 6" id="KW-0684">Rhamnose metabolism</keyword>
<dbReference type="SMART" id="SM01007">
    <property type="entry name" value="Aldolase_II"/>
    <property type="match status" value="1"/>
</dbReference>
<comment type="subcellular location">
    <subcellularLocation>
        <location evidence="6">Cytoplasm</location>
    </subcellularLocation>
</comment>
<name>A0A556SRI4_9GAMM</name>
<dbReference type="RefSeq" id="WP_086326293.1">
    <property type="nucleotide sequence ID" value="NZ_CAMLAP010000014.1"/>
</dbReference>
<reference evidence="9 10" key="1">
    <citation type="submission" date="2019-07" db="EMBL/GenBank/DDBJ databases">
        <title>Gilliamella genomes.</title>
        <authorList>
            <person name="Zheng H."/>
        </authorList>
    </citation>
    <scope>NUCLEOTIDE SEQUENCE [LARGE SCALE GENOMIC DNA]</scope>
    <source>
        <strain evidence="9 10">W8127</strain>
    </source>
</reference>
<dbReference type="SUPFAM" id="SSF53639">
    <property type="entry name" value="AraD/HMP-PK domain-like"/>
    <property type="match status" value="1"/>
</dbReference>
<evidence type="ECO:0000313" key="10">
    <source>
        <dbReference type="Proteomes" id="UP000319483"/>
    </source>
</evidence>
<dbReference type="InterPro" id="IPR001303">
    <property type="entry name" value="Aldolase_II/adducin_N"/>
</dbReference>
<dbReference type="InterPro" id="IPR050197">
    <property type="entry name" value="Aldolase_class_II_sugar_metab"/>
</dbReference>
<dbReference type="AlphaFoldDB" id="A0A556SRI4"/>
<evidence type="ECO:0000256" key="1">
    <source>
        <dbReference type="ARBA" id="ARBA00022490"/>
    </source>
</evidence>
<feature type="domain" description="Class II aldolase/adducin N-terminal" evidence="8">
    <location>
        <begin position="11"/>
        <end position="239"/>
    </location>
</feature>
<feature type="binding site" evidence="6">
    <location>
        <position position="143"/>
    </location>
    <ligand>
        <name>Zn(2+)</name>
        <dbReference type="ChEBI" id="CHEBI:29105"/>
    </ligand>
</feature>
<comment type="caution">
    <text evidence="9">The sequence shown here is derived from an EMBL/GenBank/DDBJ whole genome shotgun (WGS) entry which is preliminary data.</text>
</comment>
<dbReference type="HAMAP" id="MF_00770">
    <property type="entry name" value="RhaD"/>
    <property type="match status" value="1"/>
</dbReference>
<keyword evidence="1 6" id="KW-0963">Cytoplasm</keyword>
<evidence type="ECO:0000313" key="9">
    <source>
        <dbReference type="EMBL" id="TSK03742.1"/>
    </source>
</evidence>
<comment type="function">
    <text evidence="6">Catalyzes the reversible cleavage of L-rhamnulose-1-phosphate to dihydroxyacetone phosphate (DHAP) and L-lactaldehyde.</text>
</comment>
<comment type="similarity">
    <text evidence="6">Belongs to the aldolase class II family. RhaD subfamily.</text>
</comment>
<dbReference type="Proteomes" id="UP000319483">
    <property type="component" value="Unassembled WGS sequence"/>
</dbReference>
<dbReference type="Pfam" id="PF00596">
    <property type="entry name" value="Aldolase_II"/>
    <property type="match status" value="1"/>
</dbReference>
<dbReference type="PANTHER" id="PTHR22789:SF16">
    <property type="entry name" value="RHAMNULOSE-1-PHOSPHATE ALDOLASE"/>
    <property type="match status" value="1"/>
</dbReference>
<sequence>MQQIQSSWFVQGMIKATYDMWLKGWDERNGGNVSLRLLESDIISFKNDFYQNPRHVTLTQDVSKLANQYFIVTGSGKFFRNVILDPADTLAVVKIDEQGKGYYIMWGLINGGLPTSELAAHLQSHIVRIEKSQGKDRVIMHCHATNLIALTYVLELDTAVITRLLWEMSTECLVVFPDGVGVVPWMVPGKDEIGYATAQEMAKHTLVLWAFHGVFGTGQTLDEAFGLIDTAEKSAEVLVKVLSMGGKRQTITTEQFRLLAQRFDVTPLEDALKQ</sequence>
<dbReference type="NCBIfam" id="NF002963">
    <property type="entry name" value="PRK03634.1"/>
    <property type="match status" value="1"/>
</dbReference>
<dbReference type="Gene3D" id="3.40.225.10">
    <property type="entry name" value="Class II aldolase/adducin N-terminal domain"/>
    <property type="match status" value="1"/>
</dbReference>
<comment type="pathway">
    <text evidence="6">Carbohydrate degradation; L-rhamnose degradation; glycerone phosphate from L-rhamnose: step 3/3.</text>
</comment>
<feature type="binding site" evidence="6">
    <location>
        <position position="212"/>
    </location>
    <ligand>
        <name>Zn(2+)</name>
        <dbReference type="ChEBI" id="CHEBI:29105"/>
    </ligand>
</feature>
<evidence type="ECO:0000256" key="4">
    <source>
        <dbReference type="ARBA" id="ARBA00023239"/>
    </source>
</evidence>
<feature type="binding site" evidence="6">
    <location>
        <position position="141"/>
    </location>
    <ligand>
        <name>Zn(2+)</name>
        <dbReference type="ChEBI" id="CHEBI:29105"/>
    </ligand>
</feature>
<comment type="cofactor">
    <cofactor evidence="6">
        <name>Zn(2+)</name>
        <dbReference type="ChEBI" id="CHEBI:29105"/>
    </cofactor>
    <text evidence="6">Binds 1 zinc ion per subunit.</text>
</comment>
<keyword evidence="2 6" id="KW-0479">Metal-binding</keyword>
<dbReference type="GO" id="GO:0005829">
    <property type="term" value="C:cytosol"/>
    <property type="evidence" value="ECO:0007669"/>
    <property type="project" value="TreeGrafter"/>
</dbReference>